<name>A0A4S5BHC1_9BURK</name>
<evidence type="ECO:0000256" key="4">
    <source>
        <dbReference type="ARBA" id="ARBA00023163"/>
    </source>
</evidence>
<dbReference type="EMBL" id="SSWX01000020">
    <property type="protein sequence ID" value="THJ31764.1"/>
    <property type="molecule type" value="Genomic_DNA"/>
</dbReference>
<keyword evidence="3" id="KW-0238">DNA-binding</keyword>
<keyword evidence="4" id="KW-0804">Transcription</keyword>
<evidence type="ECO:0000256" key="2">
    <source>
        <dbReference type="ARBA" id="ARBA00023015"/>
    </source>
</evidence>
<comment type="similarity">
    <text evidence="1">Belongs to the LysR transcriptional regulatory family.</text>
</comment>
<dbReference type="Gene3D" id="3.40.190.290">
    <property type="match status" value="1"/>
</dbReference>
<dbReference type="Pfam" id="PF00126">
    <property type="entry name" value="HTH_1"/>
    <property type="match status" value="1"/>
</dbReference>
<dbReference type="PRINTS" id="PR00039">
    <property type="entry name" value="HTHLYSR"/>
</dbReference>
<evidence type="ECO:0000259" key="5">
    <source>
        <dbReference type="PROSITE" id="PS50931"/>
    </source>
</evidence>
<evidence type="ECO:0000256" key="1">
    <source>
        <dbReference type="ARBA" id="ARBA00009437"/>
    </source>
</evidence>
<gene>
    <name evidence="6" type="ORF">E8K88_14030</name>
</gene>
<evidence type="ECO:0000313" key="7">
    <source>
        <dbReference type="Proteomes" id="UP000306236"/>
    </source>
</evidence>
<dbReference type="OrthoDB" id="9803735at2"/>
<reference evidence="6 7" key="1">
    <citation type="submission" date="2019-04" db="EMBL/GenBank/DDBJ databases">
        <title>Lampropedia sp YIM MLB12 draf genome.</title>
        <authorList>
            <person name="Wang Y.-X."/>
        </authorList>
    </citation>
    <scope>NUCLEOTIDE SEQUENCE [LARGE SCALE GENOMIC DNA]</scope>
    <source>
        <strain evidence="6 7">YIM MLB12</strain>
    </source>
</reference>
<dbReference type="Proteomes" id="UP000306236">
    <property type="component" value="Unassembled WGS sequence"/>
</dbReference>
<dbReference type="GO" id="GO:0003700">
    <property type="term" value="F:DNA-binding transcription factor activity"/>
    <property type="evidence" value="ECO:0007669"/>
    <property type="project" value="InterPro"/>
</dbReference>
<dbReference type="FunFam" id="1.10.10.10:FF:000001">
    <property type="entry name" value="LysR family transcriptional regulator"/>
    <property type="match status" value="1"/>
</dbReference>
<dbReference type="InterPro" id="IPR036390">
    <property type="entry name" value="WH_DNA-bd_sf"/>
</dbReference>
<dbReference type="Pfam" id="PF03466">
    <property type="entry name" value="LysR_substrate"/>
    <property type="match status" value="1"/>
</dbReference>
<dbReference type="Gene3D" id="1.10.10.10">
    <property type="entry name" value="Winged helix-like DNA-binding domain superfamily/Winged helix DNA-binding domain"/>
    <property type="match status" value="1"/>
</dbReference>
<feature type="domain" description="HTH lysR-type" evidence="5">
    <location>
        <begin position="1"/>
        <end position="57"/>
    </location>
</feature>
<organism evidence="6 7">
    <name type="scientific">Lampropedia aestuarii</name>
    <dbReference type="NCBI Taxonomy" id="2562762"/>
    <lineage>
        <taxon>Bacteria</taxon>
        <taxon>Pseudomonadati</taxon>
        <taxon>Pseudomonadota</taxon>
        <taxon>Betaproteobacteria</taxon>
        <taxon>Burkholderiales</taxon>
        <taxon>Comamonadaceae</taxon>
        <taxon>Lampropedia</taxon>
    </lineage>
</organism>
<dbReference type="CDD" id="cd08427">
    <property type="entry name" value="PBP2_LTTR_like_2"/>
    <property type="match status" value="1"/>
</dbReference>
<dbReference type="SUPFAM" id="SSF46785">
    <property type="entry name" value="Winged helix' DNA-binding domain"/>
    <property type="match status" value="1"/>
</dbReference>
<dbReference type="InterPro" id="IPR000847">
    <property type="entry name" value="LysR_HTH_N"/>
</dbReference>
<dbReference type="PROSITE" id="PS50931">
    <property type="entry name" value="HTH_LYSR"/>
    <property type="match status" value="1"/>
</dbReference>
<comment type="caution">
    <text evidence="6">The sequence shown here is derived from an EMBL/GenBank/DDBJ whole genome shotgun (WGS) entry which is preliminary data.</text>
</comment>
<keyword evidence="7" id="KW-1185">Reference proteome</keyword>
<dbReference type="PANTHER" id="PTHR30126">
    <property type="entry name" value="HTH-TYPE TRANSCRIPTIONAL REGULATOR"/>
    <property type="match status" value="1"/>
</dbReference>
<dbReference type="SUPFAM" id="SSF53850">
    <property type="entry name" value="Periplasmic binding protein-like II"/>
    <property type="match status" value="1"/>
</dbReference>
<dbReference type="PANTHER" id="PTHR30126:SF94">
    <property type="entry name" value="LYSR FAMILY TRANSCRIPTIONAL REGULATOR"/>
    <property type="match status" value="1"/>
</dbReference>
<keyword evidence="2" id="KW-0805">Transcription regulation</keyword>
<dbReference type="AlphaFoldDB" id="A0A4S5BHC1"/>
<dbReference type="GO" id="GO:0000976">
    <property type="term" value="F:transcription cis-regulatory region binding"/>
    <property type="evidence" value="ECO:0007669"/>
    <property type="project" value="TreeGrafter"/>
</dbReference>
<dbReference type="InterPro" id="IPR005119">
    <property type="entry name" value="LysR_subst-bd"/>
</dbReference>
<dbReference type="RefSeq" id="WP_136407308.1">
    <property type="nucleotide sequence ID" value="NZ_SSWX01000020.1"/>
</dbReference>
<evidence type="ECO:0000256" key="3">
    <source>
        <dbReference type="ARBA" id="ARBA00023125"/>
    </source>
</evidence>
<dbReference type="InterPro" id="IPR036388">
    <property type="entry name" value="WH-like_DNA-bd_sf"/>
</dbReference>
<protein>
    <submittedName>
        <fullName evidence="6">LysR family transcriptional regulator</fullName>
    </submittedName>
</protein>
<sequence>MLKELKSLIAVSHEGTFAAAGQKIGLTQAAISAQMKRLEEELNLVLFERNGRAAQLTPAGHTVLLQAKEIVGLCQELGTDKPPTAPAQQTIQLGAIASLQRTILPAVLAQVHNQHSGCRSRIVPGVSLDLYNMVDSGELDLAAIIKPPFSLPSELRWTTLASEPFELIAAKKWADHDWESLLRTQPFIRYDRVSFGGRQVDRFLRKNKIHPHEICELDELDAITELVRHQVGIALVPKTLSQPHWPSDIQAWSLGDKGFHREVGLVHRISHAPSSAMQTMLAIWPQLVQEQMAQSVAP</sequence>
<proteinExistence type="inferred from homology"/>
<evidence type="ECO:0000313" key="6">
    <source>
        <dbReference type="EMBL" id="THJ31764.1"/>
    </source>
</evidence>
<accession>A0A4S5BHC1</accession>